<dbReference type="Proteomes" id="UP000315112">
    <property type="component" value="Unassembled WGS sequence"/>
</dbReference>
<evidence type="ECO:0000256" key="2">
    <source>
        <dbReference type="SAM" id="SignalP"/>
    </source>
</evidence>
<name>A0A562Q164_9BURK</name>
<evidence type="ECO:0000259" key="3">
    <source>
        <dbReference type="Pfam" id="PF12706"/>
    </source>
</evidence>
<dbReference type="Pfam" id="PF12706">
    <property type="entry name" value="Lactamase_B_2"/>
    <property type="match status" value="1"/>
</dbReference>
<protein>
    <submittedName>
        <fullName evidence="5">L-ascorbate metabolism protein UlaG (Beta-lactamase superfamily)</fullName>
    </submittedName>
    <submittedName>
        <fullName evidence="4">MBL fold metallo-hydrolase</fullName>
    </submittedName>
</protein>
<proteinExistence type="predicted"/>
<dbReference type="PANTHER" id="PTHR43546">
    <property type="entry name" value="UPF0173 METAL-DEPENDENT HYDROLASE MJ1163-RELATED"/>
    <property type="match status" value="1"/>
</dbReference>
<dbReference type="AlphaFoldDB" id="A0A562Q164"/>
<dbReference type="InterPro" id="IPR050114">
    <property type="entry name" value="UPF0173_UPF0282_UlaG_hydrolase"/>
</dbReference>
<keyword evidence="1" id="KW-0378">Hydrolase</keyword>
<evidence type="ECO:0000313" key="7">
    <source>
        <dbReference type="Proteomes" id="UP000437862"/>
    </source>
</evidence>
<keyword evidence="7" id="KW-1185">Reference proteome</keyword>
<dbReference type="SUPFAM" id="SSF56281">
    <property type="entry name" value="Metallo-hydrolase/oxidoreductase"/>
    <property type="match status" value="1"/>
</dbReference>
<evidence type="ECO:0000313" key="5">
    <source>
        <dbReference type="EMBL" id="TWI50383.1"/>
    </source>
</evidence>
<organism evidence="5 6">
    <name type="scientific">Pseudoduganella flava</name>
    <dbReference type="NCBI Taxonomy" id="871742"/>
    <lineage>
        <taxon>Bacteria</taxon>
        <taxon>Pseudomonadati</taxon>
        <taxon>Pseudomonadota</taxon>
        <taxon>Betaproteobacteria</taxon>
        <taxon>Burkholderiales</taxon>
        <taxon>Oxalobacteraceae</taxon>
        <taxon>Telluria group</taxon>
        <taxon>Pseudoduganella</taxon>
    </lineage>
</organism>
<evidence type="ECO:0000313" key="4">
    <source>
        <dbReference type="EMBL" id="QGZ38103.1"/>
    </source>
</evidence>
<dbReference type="InterPro" id="IPR036866">
    <property type="entry name" value="RibonucZ/Hydroxyglut_hydro"/>
</dbReference>
<evidence type="ECO:0000313" key="6">
    <source>
        <dbReference type="Proteomes" id="UP000315112"/>
    </source>
</evidence>
<dbReference type="EMBL" id="CP046904">
    <property type="protein sequence ID" value="QGZ38103.1"/>
    <property type="molecule type" value="Genomic_DNA"/>
</dbReference>
<dbReference type="RefSeq" id="WP_145873988.1">
    <property type="nucleotide sequence ID" value="NZ_CP046904.1"/>
</dbReference>
<dbReference type="GO" id="GO:0016787">
    <property type="term" value="F:hydrolase activity"/>
    <property type="evidence" value="ECO:0007669"/>
    <property type="project" value="UniProtKB-KW"/>
</dbReference>
<accession>A0A562Q164</accession>
<dbReference type="Proteomes" id="UP000437862">
    <property type="component" value="Chromosome"/>
</dbReference>
<sequence>MTRIAKQLAIAAALAATVATSATAGSVGFQQIRNATVKITYGGTTFLVDPMLAKAGSYPAFQGTYHSELRNPTVELPLPLEDVMRADAVIVTHTHLDHWDDGAKAALPKHIPLFAQNDEDAASIRKAGFTDVRVLGPDSEFKGVRLTPVTGQHGTDQIMAALGERLGKTVGIVFRQPGHKTVYIAGDTIWTPQVAGAIAQYRPDVIVLNTGYARLKAFDGSIIMGKEDVERAYHAAPQATIIGSHMEALNHLTQTRQDLKDYVAEKGLDAQRVLVPADGEAYRF</sequence>
<reference evidence="5 6" key="1">
    <citation type="journal article" date="2015" name="Stand. Genomic Sci.">
        <title>Genomic Encyclopedia of Bacterial and Archaeal Type Strains, Phase III: the genomes of soil and plant-associated and newly described type strains.</title>
        <authorList>
            <person name="Whitman W.B."/>
            <person name="Woyke T."/>
            <person name="Klenk H.P."/>
            <person name="Zhou Y."/>
            <person name="Lilburn T.G."/>
            <person name="Beck B.J."/>
            <person name="De Vos P."/>
            <person name="Vandamme P."/>
            <person name="Eisen J.A."/>
            <person name="Garrity G."/>
            <person name="Hugenholtz P."/>
            <person name="Kyrpides N.C."/>
        </authorList>
    </citation>
    <scope>NUCLEOTIDE SEQUENCE [LARGE SCALE GENOMIC DNA]</scope>
    <source>
        <strain evidence="5 6">CGMCC 1.10685</strain>
    </source>
</reference>
<feature type="domain" description="Metallo-beta-lactamase" evidence="3">
    <location>
        <begin position="45"/>
        <end position="246"/>
    </location>
</feature>
<reference evidence="5" key="2">
    <citation type="submission" date="2019-07" db="EMBL/GenBank/DDBJ databases">
        <authorList>
            <person name="Whitman W."/>
            <person name="Huntemann M."/>
            <person name="Clum A."/>
            <person name="Pillay M."/>
            <person name="Palaniappan K."/>
            <person name="Varghese N."/>
            <person name="Mikhailova N."/>
            <person name="Stamatis D."/>
            <person name="Reddy T."/>
            <person name="Daum C."/>
            <person name="Shapiro N."/>
            <person name="Ivanova N."/>
            <person name="Kyrpides N."/>
            <person name="Woyke T."/>
        </authorList>
    </citation>
    <scope>NUCLEOTIDE SEQUENCE</scope>
    <source>
        <strain evidence="5">CGMCC 1.10685</strain>
    </source>
</reference>
<dbReference type="OrthoDB" id="9803916at2"/>
<dbReference type="InterPro" id="IPR001279">
    <property type="entry name" value="Metallo-B-lactamas"/>
</dbReference>
<dbReference type="PANTHER" id="PTHR43546:SF9">
    <property type="entry name" value="L-ASCORBATE-6-PHOSPHATE LACTONASE ULAG-RELATED"/>
    <property type="match status" value="1"/>
</dbReference>
<reference evidence="4 7" key="3">
    <citation type="submission" date="2019-12" db="EMBL/GenBank/DDBJ databases">
        <title>Draft Genome Sequences of Six Type Strains of the Genus Massilia.</title>
        <authorList>
            <person name="Miess H."/>
            <person name="Frediansyah A."/>
            <person name="Goeker M."/>
            <person name="Gross H."/>
        </authorList>
    </citation>
    <scope>NUCLEOTIDE SEQUENCE [LARGE SCALE GENOMIC DNA]</scope>
    <source>
        <strain evidence="4 7">DSM 26639</strain>
    </source>
</reference>
<feature type="signal peptide" evidence="2">
    <location>
        <begin position="1"/>
        <end position="24"/>
    </location>
</feature>
<dbReference type="EMBL" id="VLKW01000002">
    <property type="protein sequence ID" value="TWI50383.1"/>
    <property type="molecule type" value="Genomic_DNA"/>
</dbReference>
<dbReference type="Gene3D" id="3.60.15.10">
    <property type="entry name" value="Ribonuclease Z/Hydroxyacylglutathione hydrolase-like"/>
    <property type="match status" value="1"/>
</dbReference>
<evidence type="ECO:0000256" key="1">
    <source>
        <dbReference type="ARBA" id="ARBA00022801"/>
    </source>
</evidence>
<keyword evidence="2" id="KW-0732">Signal</keyword>
<feature type="chain" id="PRO_5044618140" evidence="2">
    <location>
        <begin position="25"/>
        <end position="284"/>
    </location>
</feature>
<gene>
    <name evidence="4" type="ORF">GO485_02925</name>
    <name evidence="5" type="ORF">IP92_01612</name>
</gene>